<evidence type="ECO:0000313" key="3">
    <source>
        <dbReference type="EMBL" id="CDS89857.1"/>
    </source>
</evidence>
<dbReference type="GO" id="GO:0004527">
    <property type="term" value="F:exonuclease activity"/>
    <property type="evidence" value="ECO:0007669"/>
    <property type="project" value="UniProtKB-KW"/>
</dbReference>
<reference evidence="7 9" key="2">
    <citation type="submission" date="2017-02" db="EMBL/GenBank/DDBJ databases">
        <authorList>
            <consortium name="Pathogen Informatics"/>
        </authorList>
    </citation>
    <scope>NUCLEOTIDE SEQUENCE [LARGE SCALE GENOMIC DNA]</scope>
    <source>
        <strain evidence="8">Clo34</strain>
        <strain evidence="10">clo34</strain>
        <strain evidence="7 9">VRECD0157</strain>
    </source>
</reference>
<dbReference type="GeneID" id="66355858"/>
<name>A0A031WCI3_CLODI</name>
<dbReference type="EMBL" id="LK933271">
    <property type="protein sequence ID" value="CDT58199.1"/>
    <property type="molecule type" value="Genomic_DNA"/>
</dbReference>
<keyword evidence="7" id="KW-0269">Exonuclease</keyword>
<feature type="domain" description="Polymerase/histidinol phosphatase N-terminal" evidence="1">
    <location>
        <begin position="5"/>
        <end position="83"/>
    </location>
</feature>
<keyword evidence="7" id="KW-0540">Nuclease</keyword>
<evidence type="ECO:0000313" key="6">
    <source>
        <dbReference type="EMBL" id="HBH2620923.1"/>
    </source>
</evidence>
<organism evidence="2">
    <name type="scientific">Clostridioides difficile</name>
    <name type="common">Peptoclostridium difficile</name>
    <dbReference type="NCBI Taxonomy" id="1496"/>
    <lineage>
        <taxon>Bacteria</taxon>
        <taxon>Bacillati</taxon>
        <taxon>Bacillota</taxon>
        <taxon>Clostridia</taxon>
        <taxon>Peptostreptococcales</taxon>
        <taxon>Peptostreptococcaceae</taxon>
        <taxon>Clostridioides</taxon>
    </lineage>
</organism>
<dbReference type="Gene3D" id="3.20.20.140">
    <property type="entry name" value="Metal-dependent hydrolases"/>
    <property type="match status" value="1"/>
</dbReference>
<gene>
    <name evidence="7" type="primary">polX</name>
    <name evidence="4" type="ORF">BN1095_580037</name>
    <name evidence="2" type="ORF">BN1096_750012</name>
    <name evidence="3" type="ORF">BN1097_750012</name>
    <name evidence="5" type="ORF">KRM00_001563</name>
    <name evidence="6" type="ORF">KRQ00_002704</name>
    <name evidence="8" type="ORF">SAMEA1402399_03043</name>
    <name evidence="7" type="ORF">SAMEA3375112_03859</name>
</gene>
<sequence>MKILADYHTHTLYSHGKGTIEDNVKVAISKGIKTIGISDHSYKHIAYGVKKKDILKMREEVDYLNDKYTDINILLGMECNILDDKGNIDMDDKFIRDFDYIMAGYHFGSTPTSLRSLLNHCNNYIFKTEKAKEYNTKAVINAISNNDIFIITHPGDKGDVYIEEVAKTAKKTNTRLEINSSHSFLNVNQLNKIKGLENKFIIGSDAHCPERVGDFELAMKTISDSNLDISLVENIII</sequence>
<dbReference type="RefSeq" id="WP_003436256.1">
    <property type="nucleotide sequence ID" value="NZ_AP025558.1"/>
</dbReference>
<dbReference type="InterPro" id="IPR050243">
    <property type="entry name" value="PHP_phosphatase"/>
</dbReference>
<evidence type="ECO:0000313" key="4">
    <source>
        <dbReference type="EMBL" id="CDT58199.1"/>
    </source>
</evidence>
<dbReference type="InterPro" id="IPR016195">
    <property type="entry name" value="Pol/histidinol_Pase-like"/>
</dbReference>
<dbReference type="EMBL" id="FUPS01000018">
    <property type="protein sequence ID" value="SJT16826.1"/>
    <property type="molecule type" value="Genomic_DNA"/>
</dbReference>
<accession>A0A031WCI3</accession>
<dbReference type="GO" id="GO:0008270">
    <property type="term" value="F:zinc ion binding"/>
    <property type="evidence" value="ECO:0007669"/>
    <property type="project" value="TreeGrafter"/>
</dbReference>
<dbReference type="SUPFAM" id="SSF89550">
    <property type="entry name" value="PHP domain-like"/>
    <property type="match status" value="1"/>
</dbReference>
<keyword evidence="7" id="KW-0378">Hydrolase</keyword>
<dbReference type="EMBL" id="LK932415">
    <property type="protein sequence ID" value="CDS89857.1"/>
    <property type="molecule type" value="Genomic_DNA"/>
</dbReference>
<protein>
    <submittedName>
        <fullName evidence="7">DNA polymerase/3'-5' exonuclease PolX</fullName>
    </submittedName>
    <submittedName>
        <fullName evidence="5">PHP domain-containing protein</fullName>
    </submittedName>
    <submittedName>
        <fullName evidence="2 8">Phosphoesterase</fullName>
    </submittedName>
</protein>
<evidence type="ECO:0000313" key="7">
    <source>
        <dbReference type="EMBL" id="SJT16826.1"/>
    </source>
</evidence>
<dbReference type="SMART" id="SM00481">
    <property type="entry name" value="POLIIIAc"/>
    <property type="match status" value="1"/>
</dbReference>
<reference evidence="5" key="3">
    <citation type="journal article" date="2018" name="Genome Biol.">
        <title>SKESA: strategic k-mer extension for scrupulous assemblies.</title>
        <authorList>
            <person name="Souvorov A."/>
            <person name="Agarwala R."/>
            <person name="Lipman D.J."/>
        </authorList>
    </citation>
    <scope>NUCLEOTIDE SEQUENCE</scope>
    <source>
        <strain evidence="6">Clostridioides</strain>
        <strain evidence="5">HN1000</strain>
    </source>
</reference>
<dbReference type="Proteomes" id="UP000189137">
    <property type="component" value="Unassembled WGS sequence"/>
</dbReference>
<evidence type="ECO:0000313" key="8">
    <source>
        <dbReference type="EMBL" id="VFD34314.1"/>
    </source>
</evidence>
<evidence type="ECO:0000313" key="5">
    <source>
        <dbReference type="EMBL" id="HBH1542085.1"/>
    </source>
</evidence>
<dbReference type="Proteomes" id="UP000879542">
    <property type="component" value="Unassembled WGS sequence"/>
</dbReference>
<dbReference type="EMBL" id="DAEQIJ010000013">
    <property type="protein sequence ID" value="HBH2620923.1"/>
    <property type="molecule type" value="Genomic_DNA"/>
</dbReference>
<evidence type="ECO:0000259" key="1">
    <source>
        <dbReference type="SMART" id="SM00481"/>
    </source>
</evidence>
<evidence type="ECO:0000313" key="2">
    <source>
        <dbReference type="EMBL" id="CDS89657.1"/>
    </source>
</evidence>
<dbReference type="PANTHER" id="PTHR36928">
    <property type="entry name" value="PHOSPHATASE YCDX-RELATED"/>
    <property type="match status" value="1"/>
</dbReference>
<dbReference type="KEGG" id="pdf:CD630DERM_34010"/>
<dbReference type="AlphaFoldDB" id="A0A031WCI3"/>
<dbReference type="Pfam" id="PF02811">
    <property type="entry name" value="PHP"/>
    <property type="match status" value="1"/>
</dbReference>
<dbReference type="GO" id="GO:0042578">
    <property type="term" value="F:phosphoric ester hydrolase activity"/>
    <property type="evidence" value="ECO:0007669"/>
    <property type="project" value="TreeGrafter"/>
</dbReference>
<dbReference type="EMBL" id="CAADAN010000012">
    <property type="protein sequence ID" value="VFD34314.1"/>
    <property type="molecule type" value="Genomic_DNA"/>
</dbReference>
<dbReference type="Proteomes" id="UP000411588">
    <property type="component" value="Unassembled WGS sequence"/>
</dbReference>
<dbReference type="InterPro" id="IPR003141">
    <property type="entry name" value="Pol/His_phosphatase_N"/>
</dbReference>
<evidence type="ECO:0000313" key="9">
    <source>
        <dbReference type="Proteomes" id="UP000189137"/>
    </source>
</evidence>
<evidence type="ECO:0000313" key="10">
    <source>
        <dbReference type="Proteomes" id="UP000411588"/>
    </source>
</evidence>
<reference evidence="2" key="1">
    <citation type="submission" date="2014-07" db="EMBL/GenBank/DDBJ databases">
        <authorList>
            <person name="Monot Marc"/>
        </authorList>
    </citation>
    <scope>NUCLEOTIDE SEQUENCE</scope>
    <source>
        <strain evidence="4">7032989</strain>
        <strain evidence="3">7032994</strain>
    </source>
</reference>
<dbReference type="EMBL" id="LK932530">
    <property type="protein sequence ID" value="CDS89657.1"/>
    <property type="molecule type" value="Genomic_DNA"/>
</dbReference>
<dbReference type="PANTHER" id="PTHR36928:SF1">
    <property type="entry name" value="PHOSPHATASE YCDX-RELATED"/>
    <property type="match status" value="1"/>
</dbReference>
<dbReference type="GO" id="GO:0005829">
    <property type="term" value="C:cytosol"/>
    <property type="evidence" value="ECO:0007669"/>
    <property type="project" value="TreeGrafter"/>
</dbReference>
<reference evidence="5" key="4">
    <citation type="submission" date="2021-06" db="EMBL/GenBank/DDBJ databases">
        <authorList>
            <consortium name="NCBI Pathogen Detection Project"/>
        </authorList>
    </citation>
    <scope>NUCLEOTIDE SEQUENCE</scope>
    <source>
        <strain evidence="6">Clostridioides</strain>
        <strain evidence="5">HN1000</strain>
    </source>
</reference>
<dbReference type="Proteomes" id="UP000878956">
    <property type="component" value="Unassembled WGS sequence"/>
</dbReference>
<proteinExistence type="predicted"/>
<dbReference type="EMBL" id="DAEPXK010000012">
    <property type="protein sequence ID" value="HBH1542085.1"/>
    <property type="molecule type" value="Genomic_DNA"/>
</dbReference>
<dbReference type="PATRIC" id="fig|1496.1373.peg.1488"/>
<dbReference type="InterPro" id="IPR004013">
    <property type="entry name" value="PHP_dom"/>
</dbReference>